<dbReference type="RefSeq" id="WP_053945092.1">
    <property type="nucleotide sequence ID" value="NZ_CDMG01000004.1"/>
</dbReference>
<evidence type="ECO:0000313" key="2">
    <source>
        <dbReference type="EMBL" id="CRI32169.1"/>
    </source>
</evidence>
<feature type="chain" id="PRO_5005491017" description="Periplasmic protein" evidence="1">
    <location>
        <begin position="22"/>
        <end position="306"/>
    </location>
</feature>
<dbReference type="Proteomes" id="UP000043437">
    <property type="component" value="Unassembled WGS sequence"/>
</dbReference>
<reference evidence="3" key="1">
    <citation type="submission" date="2014-12" db="EMBL/GenBank/DDBJ databases">
        <authorList>
            <person name="Jaenicke S."/>
        </authorList>
    </citation>
    <scope>NUCLEOTIDE SEQUENCE [LARGE SCALE GENOMIC DNA]</scope>
</reference>
<gene>
    <name evidence="2" type="ORF">HAL07_06440</name>
</gene>
<evidence type="ECO:0008006" key="4">
    <source>
        <dbReference type="Google" id="ProtNLM"/>
    </source>
</evidence>
<keyword evidence="1" id="KW-0732">Signal</keyword>
<organism evidence="2 3">
    <name type="scientific">Helicobacter ailurogastricus</name>
    <dbReference type="NCBI Taxonomy" id="1578720"/>
    <lineage>
        <taxon>Bacteria</taxon>
        <taxon>Pseudomonadati</taxon>
        <taxon>Campylobacterota</taxon>
        <taxon>Epsilonproteobacteria</taxon>
        <taxon>Campylobacterales</taxon>
        <taxon>Helicobacteraceae</taxon>
        <taxon>Helicobacter</taxon>
    </lineage>
</organism>
<dbReference type="EMBL" id="CDMG01000004">
    <property type="protein sequence ID" value="CRI32169.1"/>
    <property type="molecule type" value="Genomic_DNA"/>
</dbReference>
<sequence length="306" mass="35241">MRLVWLCVCAFALLRSADLSDADLLEMTRLDSTFNVRILQNKEKIFTVVANSKSDKVYAVEDFLKRATPKQKALIQARMQEARALAATPPKIKHLFNERMSESQYNDEDDAFIPMHVALLSLKPLPGTNFQIATIKDYALAHDAEFYGQQTPTYSTWLLDQNLSFAIRLERAFGPKQALQEMTKSIQWAKEASDRYYTHDFNTLFDRIPKSSIITLRSKNPHAKQLYILLATDNGKSLSSEMRAYKHSLEIVKNLPQMLKNATLHLVPTQSKWTYDNYYIEPLIRKPIVSRTTAQKSRGFKRFITP</sequence>
<evidence type="ECO:0000313" key="3">
    <source>
        <dbReference type="Proteomes" id="UP000043437"/>
    </source>
</evidence>
<evidence type="ECO:0000256" key="1">
    <source>
        <dbReference type="SAM" id="SignalP"/>
    </source>
</evidence>
<feature type="signal peptide" evidence="1">
    <location>
        <begin position="1"/>
        <end position="21"/>
    </location>
</feature>
<accession>A0A0K2Y8I9</accession>
<dbReference type="AlphaFoldDB" id="A0A0K2Y8I9"/>
<proteinExistence type="predicted"/>
<dbReference type="GeneID" id="82131631"/>
<protein>
    <recommendedName>
        <fullName evidence="4">Periplasmic protein</fullName>
    </recommendedName>
</protein>
<name>A0A0K2Y8I9_9HELI</name>